<feature type="compositionally biased region" description="Basic residues" evidence="1">
    <location>
        <begin position="659"/>
        <end position="672"/>
    </location>
</feature>
<feature type="compositionally biased region" description="Polar residues" evidence="1">
    <location>
        <begin position="89"/>
        <end position="101"/>
    </location>
</feature>
<name>A0A9P5Z2K3_9AGAR</name>
<feature type="region of interest" description="Disordered" evidence="1">
    <location>
        <begin position="138"/>
        <end position="218"/>
    </location>
</feature>
<sequence length="689" mass="72826">MLSPYGGSALRYGSAGSAFKVAVTAGLLALKSGDKRPFVEDHKAGITIFAGAAGAASLAAIAHNTQYFANGLFVKPFHHKFSHHKPTRTRSSAKPTKTQHFASGATGKPRNAVFALSICVLVAGGQAAMVLGQCSSFSSGGDGEDGNGSQSISSSDGNSVNGSGGDSSAPDGATGDPSGIKLSDISLKGLDKGFGGGSPPPPPPPSHTTSGSGDGNNGRKVYGLDWRALIVAATVVAALKKFKVQDMLKAGEQDVGHVDVQPVQGVFGFQNQTVGYIRDVVGAGLLDNTSRLTVSSSTHSVFGHHTDLITTTNDKDKKLALIYDFANFNNTHHLFGHVEMCAGEVGTNLILFEHTDDSPYVTVFPQATIEQVVTLGTGIIDNSSVRRWLSNHTRKMRNFITFILTIVCHLLANILLGVVEHLNATMKKWDDEEAAAAAAANNNTVNESFSHKQSESKTSQHKTTASSNAVLVKEVAKRAAIKRPLWLRSDIEGSVPAIEDYFATEILAVEEVYGLEIIVDGITTQKSIVEDTKDTVEDVVEDTIEDVVEDNQDTIEDAIEDIVKDNKGTLVVQAASMVACISLPAISDSDITKEISSSKSFPPNVNVISVNTVTETDSSVATTTTTATTSTTTTTTTIEEASEIPQLYAIPVVGEERARRRRRRGHGGRRNNIRAGHGQGGRAANGSSL</sequence>
<keyword evidence="2" id="KW-0812">Transmembrane</keyword>
<evidence type="ECO:0000256" key="2">
    <source>
        <dbReference type="SAM" id="Phobius"/>
    </source>
</evidence>
<evidence type="ECO:0000256" key="1">
    <source>
        <dbReference type="SAM" id="MobiDB-lite"/>
    </source>
</evidence>
<feature type="region of interest" description="Disordered" evidence="1">
    <location>
        <begin position="445"/>
        <end position="465"/>
    </location>
</feature>
<evidence type="ECO:0000313" key="3">
    <source>
        <dbReference type="EMBL" id="KAF9478964.1"/>
    </source>
</evidence>
<dbReference type="AlphaFoldDB" id="A0A9P5Z2K3"/>
<evidence type="ECO:0000313" key="4">
    <source>
        <dbReference type="Proteomes" id="UP000807469"/>
    </source>
</evidence>
<feature type="region of interest" description="Disordered" evidence="1">
    <location>
        <begin position="83"/>
        <end position="105"/>
    </location>
</feature>
<feature type="transmembrane region" description="Helical" evidence="2">
    <location>
        <begin position="399"/>
        <end position="419"/>
    </location>
</feature>
<feature type="transmembrane region" description="Helical" evidence="2">
    <location>
        <begin position="42"/>
        <end position="62"/>
    </location>
</feature>
<protein>
    <submittedName>
        <fullName evidence="3">Uncharacterized protein</fullName>
    </submittedName>
</protein>
<keyword evidence="2" id="KW-1133">Transmembrane helix</keyword>
<accession>A0A9P5Z2K3</accession>
<dbReference type="OrthoDB" id="3131975at2759"/>
<feature type="region of interest" description="Disordered" evidence="1">
    <location>
        <begin position="655"/>
        <end position="689"/>
    </location>
</feature>
<comment type="caution">
    <text evidence="3">The sequence shown here is derived from an EMBL/GenBank/DDBJ whole genome shotgun (WGS) entry which is preliminary data.</text>
</comment>
<feature type="compositionally biased region" description="Low complexity" evidence="1">
    <location>
        <begin position="147"/>
        <end position="176"/>
    </location>
</feature>
<dbReference type="EMBL" id="MU155223">
    <property type="protein sequence ID" value="KAF9478964.1"/>
    <property type="molecule type" value="Genomic_DNA"/>
</dbReference>
<proteinExistence type="predicted"/>
<gene>
    <name evidence="3" type="ORF">BDN70DRAFT_719398</name>
</gene>
<keyword evidence="2" id="KW-0472">Membrane</keyword>
<organism evidence="3 4">
    <name type="scientific">Pholiota conissans</name>
    <dbReference type="NCBI Taxonomy" id="109636"/>
    <lineage>
        <taxon>Eukaryota</taxon>
        <taxon>Fungi</taxon>
        <taxon>Dikarya</taxon>
        <taxon>Basidiomycota</taxon>
        <taxon>Agaricomycotina</taxon>
        <taxon>Agaricomycetes</taxon>
        <taxon>Agaricomycetidae</taxon>
        <taxon>Agaricales</taxon>
        <taxon>Agaricineae</taxon>
        <taxon>Strophariaceae</taxon>
        <taxon>Pholiota</taxon>
    </lineage>
</organism>
<feature type="transmembrane region" description="Helical" evidence="2">
    <location>
        <begin position="12"/>
        <end position="30"/>
    </location>
</feature>
<dbReference type="Proteomes" id="UP000807469">
    <property type="component" value="Unassembled WGS sequence"/>
</dbReference>
<reference evidence="3" key="1">
    <citation type="submission" date="2020-11" db="EMBL/GenBank/DDBJ databases">
        <authorList>
            <consortium name="DOE Joint Genome Institute"/>
            <person name="Ahrendt S."/>
            <person name="Riley R."/>
            <person name="Andreopoulos W."/>
            <person name="Labutti K."/>
            <person name="Pangilinan J."/>
            <person name="Ruiz-Duenas F.J."/>
            <person name="Barrasa J.M."/>
            <person name="Sanchez-Garcia M."/>
            <person name="Camarero S."/>
            <person name="Miyauchi S."/>
            <person name="Serrano A."/>
            <person name="Linde D."/>
            <person name="Babiker R."/>
            <person name="Drula E."/>
            <person name="Ayuso-Fernandez I."/>
            <person name="Pacheco R."/>
            <person name="Padilla G."/>
            <person name="Ferreira P."/>
            <person name="Barriuso J."/>
            <person name="Kellner H."/>
            <person name="Castanera R."/>
            <person name="Alfaro M."/>
            <person name="Ramirez L."/>
            <person name="Pisabarro A.G."/>
            <person name="Kuo A."/>
            <person name="Tritt A."/>
            <person name="Lipzen A."/>
            <person name="He G."/>
            <person name="Yan M."/>
            <person name="Ng V."/>
            <person name="Cullen D."/>
            <person name="Martin F."/>
            <person name="Rosso M.-N."/>
            <person name="Henrissat B."/>
            <person name="Hibbett D."/>
            <person name="Martinez A.T."/>
            <person name="Grigoriev I.V."/>
        </authorList>
    </citation>
    <scope>NUCLEOTIDE SEQUENCE</scope>
    <source>
        <strain evidence="3">CIRM-BRFM 674</strain>
    </source>
</reference>
<keyword evidence="4" id="KW-1185">Reference proteome</keyword>